<dbReference type="SUPFAM" id="SSF103473">
    <property type="entry name" value="MFS general substrate transporter"/>
    <property type="match status" value="1"/>
</dbReference>
<dbReference type="InterPro" id="IPR050820">
    <property type="entry name" value="MFS_Sugar_Transporter"/>
</dbReference>
<name>A0A0B9GBL1_9GAMM</name>
<evidence type="ECO:0000256" key="4">
    <source>
        <dbReference type="ARBA" id="ARBA00022692"/>
    </source>
</evidence>
<feature type="transmembrane region" description="Helical" evidence="7">
    <location>
        <begin position="172"/>
        <end position="192"/>
    </location>
</feature>
<reference evidence="9 10" key="1">
    <citation type="submission" date="2014-12" db="EMBL/GenBank/DDBJ databases">
        <title>Genome sequencing of Photobacterium gaetbulicola AD005a.</title>
        <authorList>
            <person name="Adrian T.G.S."/>
            <person name="Chan K.G."/>
        </authorList>
    </citation>
    <scope>NUCLEOTIDE SEQUENCE [LARGE SCALE GENOMIC DNA]</scope>
    <source>
        <strain evidence="9 10">AD005a</strain>
    </source>
</reference>
<feature type="transmembrane region" description="Helical" evidence="7">
    <location>
        <begin position="410"/>
        <end position="435"/>
    </location>
</feature>
<dbReference type="InterPro" id="IPR005829">
    <property type="entry name" value="Sugar_transporter_CS"/>
</dbReference>
<evidence type="ECO:0000256" key="2">
    <source>
        <dbReference type="ARBA" id="ARBA00010992"/>
    </source>
</evidence>
<feature type="transmembrane region" description="Helical" evidence="7">
    <location>
        <begin position="78"/>
        <end position="97"/>
    </location>
</feature>
<evidence type="ECO:0000256" key="6">
    <source>
        <dbReference type="ARBA" id="ARBA00023136"/>
    </source>
</evidence>
<dbReference type="PANTHER" id="PTHR48023">
    <property type="entry name" value="D-XYLOSE-PROTON SYMPORTER-LIKE 2"/>
    <property type="match status" value="1"/>
</dbReference>
<dbReference type="Proteomes" id="UP000031278">
    <property type="component" value="Unassembled WGS sequence"/>
</dbReference>
<protein>
    <submittedName>
        <fullName evidence="9">MFS transporter</fullName>
    </submittedName>
</protein>
<accession>A0A0B9GBL1</accession>
<dbReference type="AlphaFoldDB" id="A0A0B9GBL1"/>
<evidence type="ECO:0000256" key="5">
    <source>
        <dbReference type="ARBA" id="ARBA00022989"/>
    </source>
</evidence>
<feature type="transmembrane region" description="Helical" evidence="7">
    <location>
        <begin position="298"/>
        <end position="316"/>
    </location>
</feature>
<feature type="transmembrane region" description="Helical" evidence="7">
    <location>
        <begin position="323"/>
        <end position="342"/>
    </location>
</feature>
<keyword evidence="3" id="KW-0813">Transport</keyword>
<dbReference type="RefSeq" id="WP_039465480.1">
    <property type="nucleotide sequence ID" value="NZ_JWLZ01000180.1"/>
</dbReference>
<evidence type="ECO:0000313" key="9">
    <source>
        <dbReference type="EMBL" id="KHT62265.1"/>
    </source>
</evidence>
<dbReference type="InterPro" id="IPR003663">
    <property type="entry name" value="Sugar/inositol_transpt"/>
</dbReference>
<dbReference type="PANTHER" id="PTHR48023:SF4">
    <property type="entry name" value="D-XYLOSE-PROTON SYMPORTER-LIKE 2"/>
    <property type="match status" value="1"/>
</dbReference>
<dbReference type="InterPro" id="IPR020846">
    <property type="entry name" value="MFS_dom"/>
</dbReference>
<gene>
    <name evidence="9" type="ORF">RJ45_17920</name>
</gene>
<feature type="transmembrane region" description="Helical" evidence="7">
    <location>
        <begin position="135"/>
        <end position="157"/>
    </location>
</feature>
<dbReference type="Gene3D" id="1.20.1250.20">
    <property type="entry name" value="MFS general substrate transporter like domains"/>
    <property type="match status" value="1"/>
</dbReference>
<keyword evidence="6 7" id="KW-0472">Membrane</keyword>
<proteinExistence type="inferred from homology"/>
<feature type="transmembrane region" description="Helical" evidence="7">
    <location>
        <begin position="12"/>
        <end position="34"/>
    </location>
</feature>
<feature type="domain" description="Major facilitator superfamily (MFS) profile" evidence="8">
    <location>
        <begin position="12"/>
        <end position="502"/>
    </location>
</feature>
<dbReference type="Pfam" id="PF00083">
    <property type="entry name" value="Sugar_tr"/>
    <property type="match status" value="2"/>
</dbReference>
<dbReference type="InterPro" id="IPR036259">
    <property type="entry name" value="MFS_trans_sf"/>
</dbReference>
<comment type="similarity">
    <text evidence="2">Belongs to the major facilitator superfamily. Sugar transporter (TC 2.A.1.1) family.</text>
</comment>
<evidence type="ECO:0000256" key="7">
    <source>
        <dbReference type="SAM" id="Phobius"/>
    </source>
</evidence>
<sequence>MKMSHDRRVTQYALISAFGGFVFGLDAANISGVVRYVTAQFGLNSMQVGSVVGIAGIGAIVALMITGTLCDKYGRKNVLLGLAALYTLSSSISSLAGSYEVLLLGRFIGGLAFCSLSISSMYIGEIAPADKRGKFVSINQLLITIGSLVAFIVNYLLVKSIGVVDLITPETVWRYMLGFELIPNVIWIVLLVKVPKSPRWLISKGRITEAREVFKNIVPANEVEPLIMNVRQTVVGDNNNLFQQVKDLFSRRMRLVLFIAVTFAITQQVIGINAVLFYAPVVFEQIGMSVESSFMQTIYVGIVNVSFTIVAILFIEKLGRRKLTLAGLALIVIAHGSSWYGFHSATYQLNEQSVVSLQQQQIATEPLSVLVDKRYSSDVEFKADLAKLYSPNELPLVTGPIIEAAININAAYVLFGIFLFLGAFHFSIGPIMWVIFSEIFPNKIRSIAIPFAALITSLTSYFVQQFFPWQLEQFGAGNTFLSYGAVGLVSLVVMVKVLPETKNKSIEDIEADLVTN</sequence>
<dbReference type="GO" id="GO:0022857">
    <property type="term" value="F:transmembrane transporter activity"/>
    <property type="evidence" value="ECO:0007669"/>
    <property type="project" value="InterPro"/>
</dbReference>
<comment type="caution">
    <text evidence="9">The sequence shown here is derived from an EMBL/GenBank/DDBJ whole genome shotgun (WGS) entry which is preliminary data.</text>
</comment>
<dbReference type="PROSITE" id="PS50850">
    <property type="entry name" value="MFS"/>
    <property type="match status" value="1"/>
</dbReference>
<dbReference type="PROSITE" id="PS00216">
    <property type="entry name" value="SUGAR_TRANSPORT_1"/>
    <property type="match status" value="1"/>
</dbReference>
<feature type="transmembrane region" description="Helical" evidence="7">
    <location>
        <begin position="479"/>
        <end position="498"/>
    </location>
</feature>
<dbReference type="InterPro" id="IPR005828">
    <property type="entry name" value="MFS_sugar_transport-like"/>
</dbReference>
<feature type="transmembrane region" description="Helical" evidence="7">
    <location>
        <begin position="255"/>
        <end position="278"/>
    </location>
</feature>
<dbReference type="EMBL" id="JWLZ01000180">
    <property type="protein sequence ID" value="KHT62265.1"/>
    <property type="molecule type" value="Genomic_DNA"/>
</dbReference>
<evidence type="ECO:0000259" key="8">
    <source>
        <dbReference type="PROSITE" id="PS50850"/>
    </source>
</evidence>
<organism evidence="9 10">
    <name type="scientific">Photobacterium gaetbulicola</name>
    <dbReference type="NCBI Taxonomy" id="1295392"/>
    <lineage>
        <taxon>Bacteria</taxon>
        <taxon>Pseudomonadati</taxon>
        <taxon>Pseudomonadota</taxon>
        <taxon>Gammaproteobacteria</taxon>
        <taxon>Vibrionales</taxon>
        <taxon>Vibrionaceae</taxon>
        <taxon>Photobacterium</taxon>
    </lineage>
</organism>
<feature type="transmembrane region" description="Helical" evidence="7">
    <location>
        <begin position="46"/>
        <end position="66"/>
    </location>
</feature>
<dbReference type="GO" id="GO:0016020">
    <property type="term" value="C:membrane"/>
    <property type="evidence" value="ECO:0007669"/>
    <property type="project" value="UniProtKB-SubCell"/>
</dbReference>
<keyword evidence="4 7" id="KW-0812">Transmembrane</keyword>
<feature type="transmembrane region" description="Helical" evidence="7">
    <location>
        <begin position="447"/>
        <end position="467"/>
    </location>
</feature>
<evidence type="ECO:0000256" key="1">
    <source>
        <dbReference type="ARBA" id="ARBA00004141"/>
    </source>
</evidence>
<dbReference type="GO" id="GO:1904659">
    <property type="term" value="P:D-glucose transmembrane transport"/>
    <property type="evidence" value="ECO:0007669"/>
    <property type="project" value="TreeGrafter"/>
</dbReference>
<keyword evidence="5 7" id="KW-1133">Transmembrane helix</keyword>
<evidence type="ECO:0000256" key="3">
    <source>
        <dbReference type="ARBA" id="ARBA00022448"/>
    </source>
</evidence>
<feature type="transmembrane region" description="Helical" evidence="7">
    <location>
        <begin position="103"/>
        <end position="123"/>
    </location>
</feature>
<dbReference type="PRINTS" id="PR00171">
    <property type="entry name" value="SUGRTRNSPORT"/>
</dbReference>
<comment type="subcellular location">
    <subcellularLocation>
        <location evidence="1">Membrane</location>
        <topology evidence="1">Multi-pass membrane protein</topology>
    </subcellularLocation>
</comment>
<evidence type="ECO:0000313" key="10">
    <source>
        <dbReference type="Proteomes" id="UP000031278"/>
    </source>
</evidence>